<feature type="compositionally biased region" description="Polar residues" evidence="1">
    <location>
        <begin position="604"/>
        <end position="621"/>
    </location>
</feature>
<feature type="compositionally biased region" description="Polar residues" evidence="1">
    <location>
        <begin position="397"/>
        <end position="417"/>
    </location>
</feature>
<evidence type="ECO:0000313" key="2">
    <source>
        <dbReference type="EMBL" id="KAF2276210.1"/>
    </source>
</evidence>
<feature type="compositionally biased region" description="Basic and acidic residues" evidence="1">
    <location>
        <begin position="977"/>
        <end position="1002"/>
    </location>
</feature>
<dbReference type="RefSeq" id="XP_033653749.1">
    <property type="nucleotide sequence ID" value="XM_033800933.1"/>
</dbReference>
<dbReference type="GeneID" id="54554108"/>
<dbReference type="OrthoDB" id="30417at2759"/>
<protein>
    <submittedName>
        <fullName evidence="2">Uncharacterized protein</fullName>
    </submittedName>
</protein>
<dbReference type="Proteomes" id="UP000800097">
    <property type="component" value="Unassembled WGS sequence"/>
</dbReference>
<gene>
    <name evidence="2" type="ORF">EI97DRAFT_458697</name>
</gene>
<dbReference type="AlphaFoldDB" id="A0A6A6JHS6"/>
<reference evidence="2" key="1">
    <citation type="journal article" date="2020" name="Stud. Mycol.">
        <title>101 Dothideomycetes genomes: a test case for predicting lifestyles and emergence of pathogens.</title>
        <authorList>
            <person name="Haridas S."/>
            <person name="Albert R."/>
            <person name="Binder M."/>
            <person name="Bloem J."/>
            <person name="Labutti K."/>
            <person name="Salamov A."/>
            <person name="Andreopoulos B."/>
            <person name="Baker S."/>
            <person name="Barry K."/>
            <person name="Bills G."/>
            <person name="Bluhm B."/>
            <person name="Cannon C."/>
            <person name="Castanera R."/>
            <person name="Culley D."/>
            <person name="Daum C."/>
            <person name="Ezra D."/>
            <person name="Gonzalez J."/>
            <person name="Henrissat B."/>
            <person name="Kuo A."/>
            <person name="Liang C."/>
            <person name="Lipzen A."/>
            <person name="Lutzoni F."/>
            <person name="Magnuson J."/>
            <person name="Mondo S."/>
            <person name="Nolan M."/>
            <person name="Ohm R."/>
            <person name="Pangilinan J."/>
            <person name="Park H.-J."/>
            <person name="Ramirez L."/>
            <person name="Alfaro M."/>
            <person name="Sun H."/>
            <person name="Tritt A."/>
            <person name="Yoshinaga Y."/>
            <person name="Zwiers L.-H."/>
            <person name="Turgeon B."/>
            <person name="Goodwin S."/>
            <person name="Spatafora J."/>
            <person name="Crous P."/>
            <person name="Grigoriev I."/>
        </authorList>
    </citation>
    <scope>NUCLEOTIDE SEQUENCE</scope>
    <source>
        <strain evidence="2">CBS 379.55</strain>
    </source>
</reference>
<feature type="compositionally biased region" description="Low complexity" evidence="1">
    <location>
        <begin position="913"/>
        <end position="924"/>
    </location>
</feature>
<feature type="region of interest" description="Disordered" evidence="1">
    <location>
        <begin position="70"/>
        <end position="146"/>
    </location>
</feature>
<feature type="compositionally biased region" description="Polar residues" evidence="1">
    <location>
        <begin position="455"/>
        <end position="469"/>
    </location>
</feature>
<dbReference type="EMBL" id="ML986494">
    <property type="protein sequence ID" value="KAF2276210.1"/>
    <property type="molecule type" value="Genomic_DNA"/>
</dbReference>
<name>A0A6A6JHS6_WESOR</name>
<sequence>MPMAYTVEKLLALRDSVSESAVSIDKFPDEDVIKEHVIRPTVSANIIRTASTASFEKPVRASATAAGVSAAATNLKKPSPSPSVKRGKAERLLKEHGSPPGMRVTAGGRVVPSDLPPLNSGARFGSSNTRAPRPRSVDPNTGLPRQSQAENLNAQLRIIGTQPVIQVGDRIYPIQAYEGGYAMHPAVPTPVVPPVVDPTKQAGFPTPLFAPSLPGPPWIPQNANAQVPLVANNVQVLQEHYENKRAELRQLEQLEVIEGERQGQAWRSSVIAKKRSLIVELDAVRKQINAMKESDQSKEEGGSDPVQTTSVGSSSTVPAPAPNAFVPPFHRPLPPVMFANMGVPYVSTPSPFQLMYPAYGPTAPPPYPTETPQFGSVPDNLNNGELLGKCPALENGYQINNGHTQGGSTSHSPSSTNRRSHAVPIKKPDDDGKKNSASASRLDPKSPTYEPVSKMTGTNKDSGSNQAPSTPSPVKESPWHTNGTGVGQLLTQKDRGISQKPSLSSISTTDFFPTNTHEHSSTRIAPEKLPKQPSRDTTKLPATPDKPWSNGPWNPPSGGQSSRAGSSTQNDSTMKLTSWPEVFGKQSPVPGSGHKPRADGTGAPLSSNTGRSDSGGQNSAELNWPGIASEPVVHPPSTYQEGFQAGLCHTGLPEAPDVLRGYVAGLLTLLDKNVRTAADCGYTGHLFTNNHDGETSSARSSLQGYLPGAMAHDSGINFTENMRSAKVNSLHLGQTRTPVYGPRANEHSVQMTYAQGVDAPRDGFMRGPSNGGNFDGYRQRVPVSHNQVKKGEAQIDLALSVHPPLSQKFSGNQMGNRSYGTPDLMQRFFPAAKEHPPEVHKTETGHGNAMRASGQQRLSGLDGAVDDLEGLVVDAQEEEKGVAGSSDSAEADASCFKPSCGKGKQAASTAAMSNSGTTSPSKTTSPRKAGEHSPAKARLEQVTSKLRRPKKEDVGSMSAEEKQKRTEKWGKRFRQIKTREEKDIERYMRENPRRDSEEGACR</sequence>
<feature type="compositionally biased region" description="Low complexity" evidence="1">
    <location>
        <begin position="883"/>
        <end position="894"/>
    </location>
</feature>
<organism evidence="2 3">
    <name type="scientific">Westerdykella ornata</name>
    <dbReference type="NCBI Taxonomy" id="318751"/>
    <lineage>
        <taxon>Eukaryota</taxon>
        <taxon>Fungi</taxon>
        <taxon>Dikarya</taxon>
        <taxon>Ascomycota</taxon>
        <taxon>Pezizomycotina</taxon>
        <taxon>Dothideomycetes</taxon>
        <taxon>Pleosporomycetidae</taxon>
        <taxon>Pleosporales</taxon>
        <taxon>Sporormiaceae</taxon>
        <taxon>Westerdykella</taxon>
    </lineage>
</organism>
<feature type="compositionally biased region" description="Basic and acidic residues" evidence="1">
    <location>
        <begin position="516"/>
        <end position="538"/>
    </location>
</feature>
<evidence type="ECO:0000313" key="3">
    <source>
        <dbReference type="Proteomes" id="UP000800097"/>
    </source>
</evidence>
<feature type="compositionally biased region" description="Basic and acidic residues" evidence="1">
    <location>
        <begin position="292"/>
        <end position="301"/>
    </location>
</feature>
<feature type="region of interest" description="Disordered" evidence="1">
    <location>
        <begin position="394"/>
        <end position="630"/>
    </location>
</feature>
<proteinExistence type="predicted"/>
<feature type="region of interest" description="Disordered" evidence="1">
    <location>
        <begin position="291"/>
        <end position="319"/>
    </location>
</feature>
<evidence type="ECO:0000256" key="1">
    <source>
        <dbReference type="SAM" id="MobiDB-lite"/>
    </source>
</evidence>
<feature type="region of interest" description="Disordered" evidence="1">
    <location>
        <begin position="877"/>
        <end position="1002"/>
    </location>
</feature>
<feature type="compositionally biased region" description="Polar residues" evidence="1">
    <location>
        <begin position="557"/>
        <end position="576"/>
    </location>
</feature>
<feature type="region of interest" description="Disordered" evidence="1">
    <location>
        <begin position="837"/>
        <end position="857"/>
    </location>
</feature>
<accession>A0A6A6JHS6</accession>
<keyword evidence="3" id="KW-1185">Reference proteome</keyword>
<feature type="compositionally biased region" description="Polar residues" evidence="1">
    <location>
        <begin position="499"/>
        <end position="515"/>
    </location>
</feature>
<feature type="compositionally biased region" description="Low complexity" evidence="1">
    <location>
        <begin position="305"/>
        <end position="319"/>
    </location>
</feature>
<feature type="compositionally biased region" description="Basic and acidic residues" evidence="1">
    <location>
        <begin position="928"/>
        <end position="939"/>
    </location>
</feature>
<feature type="compositionally biased region" description="Basic and acidic residues" evidence="1">
    <location>
        <begin position="950"/>
        <end position="970"/>
    </location>
</feature>
<feature type="compositionally biased region" description="Basic and acidic residues" evidence="1">
    <location>
        <begin position="87"/>
        <end position="97"/>
    </location>
</feature>